<keyword evidence="2" id="KW-1185">Reference proteome</keyword>
<reference evidence="1 2" key="1">
    <citation type="submission" date="2023-11" db="EMBL/GenBank/DDBJ databases">
        <title>Halocaridina rubra genome assembly.</title>
        <authorList>
            <person name="Smith C."/>
        </authorList>
    </citation>
    <scope>NUCLEOTIDE SEQUENCE [LARGE SCALE GENOMIC DNA]</scope>
    <source>
        <strain evidence="1">EP-1</strain>
        <tissue evidence="1">Whole</tissue>
    </source>
</reference>
<evidence type="ECO:0000313" key="2">
    <source>
        <dbReference type="Proteomes" id="UP001381693"/>
    </source>
</evidence>
<name>A0AAN8XJ54_HALRR</name>
<dbReference type="EMBL" id="JAXCGZ010005661">
    <property type="protein sequence ID" value="KAK7081283.1"/>
    <property type="molecule type" value="Genomic_DNA"/>
</dbReference>
<dbReference type="AlphaFoldDB" id="A0AAN8XJ54"/>
<dbReference type="Proteomes" id="UP001381693">
    <property type="component" value="Unassembled WGS sequence"/>
</dbReference>
<feature type="non-terminal residue" evidence="1">
    <location>
        <position position="54"/>
    </location>
</feature>
<comment type="caution">
    <text evidence="1">The sequence shown here is derived from an EMBL/GenBank/DDBJ whole genome shotgun (WGS) entry which is preliminary data.</text>
</comment>
<sequence length="54" mass="6136">KCFDDKSTNYKKEAWTNIVSDIEKGLTNGNGYERSFVRDAVNKQLQVGSVTNHE</sequence>
<evidence type="ECO:0000313" key="1">
    <source>
        <dbReference type="EMBL" id="KAK7081283.1"/>
    </source>
</evidence>
<organism evidence="1 2">
    <name type="scientific">Halocaridina rubra</name>
    <name type="common">Hawaiian red shrimp</name>
    <dbReference type="NCBI Taxonomy" id="373956"/>
    <lineage>
        <taxon>Eukaryota</taxon>
        <taxon>Metazoa</taxon>
        <taxon>Ecdysozoa</taxon>
        <taxon>Arthropoda</taxon>
        <taxon>Crustacea</taxon>
        <taxon>Multicrustacea</taxon>
        <taxon>Malacostraca</taxon>
        <taxon>Eumalacostraca</taxon>
        <taxon>Eucarida</taxon>
        <taxon>Decapoda</taxon>
        <taxon>Pleocyemata</taxon>
        <taxon>Caridea</taxon>
        <taxon>Atyoidea</taxon>
        <taxon>Atyidae</taxon>
        <taxon>Halocaridina</taxon>
    </lineage>
</organism>
<feature type="non-terminal residue" evidence="1">
    <location>
        <position position="1"/>
    </location>
</feature>
<gene>
    <name evidence="1" type="ORF">SK128_000277</name>
</gene>
<accession>A0AAN8XJ54</accession>
<protein>
    <submittedName>
        <fullName evidence="1">Uncharacterized protein</fullName>
    </submittedName>
</protein>
<proteinExistence type="predicted"/>